<proteinExistence type="predicted"/>
<dbReference type="Proteomes" id="UP001225072">
    <property type="component" value="Unassembled WGS sequence"/>
</dbReference>
<evidence type="ECO:0008006" key="3">
    <source>
        <dbReference type="Google" id="ProtNLM"/>
    </source>
</evidence>
<name>A0ABU0TGL9_9FLAO</name>
<keyword evidence="2" id="KW-1185">Reference proteome</keyword>
<gene>
    <name evidence="1" type="ORF">QE404_001349</name>
</gene>
<dbReference type="EMBL" id="JAUTAL010000001">
    <property type="protein sequence ID" value="MDQ1096202.1"/>
    <property type="molecule type" value="Genomic_DNA"/>
</dbReference>
<accession>A0ABU0TGL9</accession>
<sequence length="203" mass="23154">MKKYRLPLAFVAGALVMLMLFFGIRSCLNLSPVEKKEQSDYYILTNQISKMNKMVVMEQDVSSMQKTKMSYELFGKELSANNIITYTKTNAQVSYDLNKMKMVVDSVNKKLIITELPDADIRITPSVEIQSLDDSFFNRISEKDIKNVTQKAKATAIQSIDQNRLRKEGHQQLMDNLNQIFVLAKALNYTIEDQTGKIGVLPL</sequence>
<dbReference type="Pfam" id="PF14014">
    <property type="entry name" value="DUF4230"/>
    <property type="match status" value="1"/>
</dbReference>
<reference evidence="1 2" key="1">
    <citation type="submission" date="2023-07" db="EMBL/GenBank/DDBJ databases">
        <title>Functional and genomic diversity of the sorghum phyllosphere microbiome.</title>
        <authorList>
            <person name="Shade A."/>
        </authorList>
    </citation>
    <scope>NUCLEOTIDE SEQUENCE [LARGE SCALE GENOMIC DNA]</scope>
    <source>
        <strain evidence="1 2">SORGH_AS_1064</strain>
    </source>
</reference>
<comment type="caution">
    <text evidence="1">The sequence shown here is derived from an EMBL/GenBank/DDBJ whole genome shotgun (WGS) entry which is preliminary data.</text>
</comment>
<evidence type="ECO:0000313" key="2">
    <source>
        <dbReference type="Proteomes" id="UP001225072"/>
    </source>
</evidence>
<protein>
    <recommendedName>
        <fullName evidence="3">DUF4230 domain-containing protein</fullName>
    </recommendedName>
</protein>
<organism evidence="1 2">
    <name type="scientific">Chryseobacterium camelliae</name>
    <dbReference type="NCBI Taxonomy" id="1265445"/>
    <lineage>
        <taxon>Bacteria</taxon>
        <taxon>Pseudomonadati</taxon>
        <taxon>Bacteroidota</taxon>
        <taxon>Flavobacteriia</taxon>
        <taxon>Flavobacteriales</taxon>
        <taxon>Weeksellaceae</taxon>
        <taxon>Chryseobacterium group</taxon>
        <taxon>Chryseobacterium</taxon>
    </lineage>
</organism>
<dbReference type="InterPro" id="IPR025324">
    <property type="entry name" value="DUF4230"/>
</dbReference>
<evidence type="ECO:0000313" key="1">
    <source>
        <dbReference type="EMBL" id="MDQ1096202.1"/>
    </source>
</evidence>
<dbReference type="RefSeq" id="WP_307448213.1">
    <property type="nucleotide sequence ID" value="NZ_JAUTAL010000001.1"/>
</dbReference>